<evidence type="ECO:0000313" key="3">
    <source>
        <dbReference type="EMBL" id="MDN3568440.1"/>
    </source>
</evidence>
<protein>
    <recommendedName>
        <fullName evidence="5">Phage holin family protein</fullName>
    </recommendedName>
</protein>
<keyword evidence="2" id="KW-0472">Membrane</keyword>
<evidence type="ECO:0008006" key="5">
    <source>
        <dbReference type="Google" id="ProtNLM"/>
    </source>
</evidence>
<organism evidence="3 4">
    <name type="scientific">Paeniroseomonas aquatica</name>
    <dbReference type="NCBI Taxonomy" id="373043"/>
    <lineage>
        <taxon>Bacteria</taxon>
        <taxon>Pseudomonadati</taxon>
        <taxon>Pseudomonadota</taxon>
        <taxon>Alphaproteobacteria</taxon>
        <taxon>Acetobacterales</taxon>
        <taxon>Acetobacteraceae</taxon>
        <taxon>Paeniroseomonas</taxon>
    </lineage>
</organism>
<comment type="caution">
    <text evidence="3">The sequence shown here is derived from an EMBL/GenBank/DDBJ whole genome shotgun (WGS) entry which is preliminary data.</text>
</comment>
<keyword evidence="1" id="KW-0175">Coiled coil</keyword>
<feature type="transmembrane region" description="Helical" evidence="2">
    <location>
        <begin position="21"/>
        <end position="45"/>
    </location>
</feature>
<feature type="coiled-coil region" evidence="1">
    <location>
        <begin position="87"/>
        <end position="114"/>
    </location>
</feature>
<keyword evidence="4" id="KW-1185">Reference proteome</keyword>
<sequence>MTTPDELQRRIDSLRGTTADIRTIAGLLLLAPGGALAGAGILGSLHGTAHILGSWALITAVSIAAPIGTAIAPRRPATRRQSRAEIITAAEQRAAGASEAIEQQAAEIEQLQDIVDAKWGWIGVALGLGGLALILAAAAVITHTI</sequence>
<evidence type="ECO:0000313" key="4">
    <source>
        <dbReference type="Proteomes" id="UP001529369"/>
    </source>
</evidence>
<accession>A0ABT8AFD3</accession>
<dbReference type="EMBL" id="JAUFPN010000232">
    <property type="protein sequence ID" value="MDN3568440.1"/>
    <property type="molecule type" value="Genomic_DNA"/>
</dbReference>
<reference evidence="4" key="1">
    <citation type="journal article" date="2019" name="Int. J. Syst. Evol. Microbiol.">
        <title>The Global Catalogue of Microorganisms (GCM) 10K type strain sequencing project: providing services to taxonomists for standard genome sequencing and annotation.</title>
        <authorList>
            <consortium name="The Broad Institute Genomics Platform"/>
            <consortium name="The Broad Institute Genome Sequencing Center for Infectious Disease"/>
            <person name="Wu L."/>
            <person name="Ma J."/>
        </authorList>
    </citation>
    <scope>NUCLEOTIDE SEQUENCE [LARGE SCALE GENOMIC DNA]</scope>
    <source>
        <strain evidence="4">CECT 7131</strain>
    </source>
</reference>
<proteinExistence type="predicted"/>
<feature type="transmembrane region" description="Helical" evidence="2">
    <location>
        <begin position="51"/>
        <end position="73"/>
    </location>
</feature>
<gene>
    <name evidence="3" type="ORF">QWZ14_29020</name>
</gene>
<dbReference type="Proteomes" id="UP001529369">
    <property type="component" value="Unassembled WGS sequence"/>
</dbReference>
<name>A0ABT8AFD3_9PROT</name>
<feature type="transmembrane region" description="Helical" evidence="2">
    <location>
        <begin position="119"/>
        <end position="141"/>
    </location>
</feature>
<dbReference type="RefSeq" id="WP_290320551.1">
    <property type="nucleotide sequence ID" value="NZ_JAUFPN010000232.1"/>
</dbReference>
<keyword evidence="2" id="KW-0812">Transmembrane</keyword>
<keyword evidence="2" id="KW-1133">Transmembrane helix</keyword>
<evidence type="ECO:0000256" key="2">
    <source>
        <dbReference type="SAM" id="Phobius"/>
    </source>
</evidence>
<evidence type="ECO:0000256" key="1">
    <source>
        <dbReference type="SAM" id="Coils"/>
    </source>
</evidence>